<dbReference type="PANTHER" id="PTHR11592:SF134">
    <property type="entry name" value="PHOSPHOLIPID HYDROPEROXIDE GLUTATHIONE PEROXIDASE"/>
    <property type="match status" value="1"/>
</dbReference>
<dbReference type="GO" id="GO:0006979">
    <property type="term" value="P:response to oxidative stress"/>
    <property type="evidence" value="ECO:0007669"/>
    <property type="project" value="InterPro"/>
</dbReference>
<dbReference type="SUPFAM" id="SSF52833">
    <property type="entry name" value="Thioredoxin-like"/>
    <property type="match status" value="1"/>
</dbReference>
<dbReference type="InterPro" id="IPR029759">
    <property type="entry name" value="GPX_AS"/>
</dbReference>
<keyword evidence="5" id="KW-1185">Reference proteome</keyword>
<protein>
    <recommendedName>
        <fullName evidence="4">Glutathione peroxidase</fullName>
    </recommendedName>
</protein>
<dbReference type="PROSITE" id="PS00460">
    <property type="entry name" value="GLUTATHIONE_PEROXID_1"/>
    <property type="match status" value="1"/>
</dbReference>
<evidence type="ECO:0000256" key="4">
    <source>
        <dbReference type="RuleBase" id="RU000499"/>
    </source>
</evidence>
<keyword evidence="2 4" id="KW-0575">Peroxidase</keyword>
<dbReference type="AlphaFoldDB" id="A0A915E3F6"/>
<name>A0A915E3F6_9BILA</name>
<dbReference type="PANTHER" id="PTHR11592">
    <property type="entry name" value="GLUTATHIONE PEROXIDASE"/>
    <property type="match status" value="1"/>
</dbReference>
<dbReference type="InterPro" id="IPR036249">
    <property type="entry name" value="Thioredoxin-like_sf"/>
</dbReference>
<dbReference type="CDD" id="cd00340">
    <property type="entry name" value="GSH_Peroxidase"/>
    <property type="match status" value="1"/>
</dbReference>
<dbReference type="PROSITE" id="PS51355">
    <property type="entry name" value="GLUTATHIONE_PEROXID_3"/>
    <property type="match status" value="1"/>
</dbReference>
<accession>A0A915E3F6</accession>
<keyword evidence="3 4" id="KW-0560">Oxidoreductase</keyword>
<proteinExistence type="inferred from homology"/>
<dbReference type="Proteomes" id="UP000887574">
    <property type="component" value="Unplaced"/>
</dbReference>
<dbReference type="GO" id="GO:0004601">
    <property type="term" value="F:peroxidase activity"/>
    <property type="evidence" value="ECO:0007669"/>
    <property type="project" value="UniProtKB-KW"/>
</dbReference>
<dbReference type="PRINTS" id="PR01011">
    <property type="entry name" value="GLUTPROXDASE"/>
</dbReference>
<reference evidence="6" key="1">
    <citation type="submission" date="2022-11" db="UniProtKB">
        <authorList>
            <consortium name="WormBaseParasite"/>
        </authorList>
    </citation>
    <scope>IDENTIFICATION</scope>
</reference>
<evidence type="ECO:0000256" key="1">
    <source>
        <dbReference type="ARBA" id="ARBA00006926"/>
    </source>
</evidence>
<organism evidence="5 6">
    <name type="scientific">Ditylenchus dipsaci</name>
    <dbReference type="NCBI Taxonomy" id="166011"/>
    <lineage>
        <taxon>Eukaryota</taxon>
        <taxon>Metazoa</taxon>
        <taxon>Ecdysozoa</taxon>
        <taxon>Nematoda</taxon>
        <taxon>Chromadorea</taxon>
        <taxon>Rhabditida</taxon>
        <taxon>Tylenchina</taxon>
        <taxon>Tylenchomorpha</taxon>
        <taxon>Sphaerularioidea</taxon>
        <taxon>Anguinidae</taxon>
        <taxon>Anguininae</taxon>
        <taxon>Ditylenchus</taxon>
    </lineage>
</organism>
<evidence type="ECO:0000256" key="2">
    <source>
        <dbReference type="ARBA" id="ARBA00022559"/>
    </source>
</evidence>
<evidence type="ECO:0000313" key="5">
    <source>
        <dbReference type="Proteomes" id="UP000887574"/>
    </source>
</evidence>
<comment type="similarity">
    <text evidence="1 4">Belongs to the glutathione peroxidase family.</text>
</comment>
<evidence type="ECO:0000256" key="3">
    <source>
        <dbReference type="ARBA" id="ARBA00023002"/>
    </source>
</evidence>
<dbReference type="InterPro" id="IPR000889">
    <property type="entry name" value="Glutathione_peroxidase"/>
</dbReference>
<sequence>MPHHSILLIGCDCNREDAVVEIVKSLQQLQLAAEEVFNRSADRLNRCQNRVLGFVSRLDVLDRKFVGHIQRFFAMANTTDPHSIYQFKVIDADGKEVSMEKYKGKAVLIVNVASKCGFTDSNYSQLKEILDSHKEKGLEVAAFPCNQFGGQEPSCEIDIRNFVKEKFKFEPDLYAKVDVNGKNEIDKEGHVINRYAPTTEPNKIIPDIEKILSK</sequence>
<dbReference type="WBParaSite" id="jg26061">
    <property type="protein sequence ID" value="jg26061"/>
    <property type="gene ID" value="jg26061"/>
</dbReference>
<dbReference type="Gene3D" id="3.40.30.10">
    <property type="entry name" value="Glutaredoxin"/>
    <property type="match status" value="1"/>
</dbReference>
<dbReference type="Pfam" id="PF00255">
    <property type="entry name" value="GSHPx"/>
    <property type="match status" value="1"/>
</dbReference>
<evidence type="ECO:0000313" key="6">
    <source>
        <dbReference type="WBParaSite" id="jg26061"/>
    </source>
</evidence>